<feature type="region of interest" description="Disordered" evidence="1">
    <location>
        <begin position="1"/>
        <end position="30"/>
    </location>
</feature>
<dbReference type="AlphaFoldDB" id="A0AAW9D5H8"/>
<organism evidence="2 3">
    <name type="scientific">Burkholderia thailandensis</name>
    <dbReference type="NCBI Taxonomy" id="57975"/>
    <lineage>
        <taxon>Bacteria</taxon>
        <taxon>Pseudomonadati</taxon>
        <taxon>Pseudomonadota</taxon>
        <taxon>Betaproteobacteria</taxon>
        <taxon>Burkholderiales</taxon>
        <taxon>Burkholderiaceae</taxon>
        <taxon>Burkholderia</taxon>
        <taxon>pseudomallei group</taxon>
    </lineage>
</organism>
<evidence type="ECO:0000313" key="2">
    <source>
        <dbReference type="EMBL" id="MDW9257283.1"/>
    </source>
</evidence>
<evidence type="ECO:0000256" key="1">
    <source>
        <dbReference type="SAM" id="MobiDB-lite"/>
    </source>
</evidence>
<protein>
    <submittedName>
        <fullName evidence="2">Uncharacterized protein</fullName>
    </submittedName>
</protein>
<reference evidence="2" key="1">
    <citation type="submission" date="2018-08" db="EMBL/GenBank/DDBJ databases">
        <title>Identification of Burkholderia cepacia strains that express a Burkholderia pseudomallei-like capsular polysaccharide.</title>
        <authorList>
            <person name="Burtnick M.N."/>
            <person name="Vongsouvath M."/>
            <person name="Newton P."/>
            <person name="Wuthiekanun V."/>
            <person name="Limmathurotsakul D."/>
            <person name="Brett P.J."/>
            <person name="Chantratita N."/>
            <person name="Dance D.A."/>
        </authorList>
    </citation>
    <scope>NUCLEOTIDE SEQUENCE</scope>
    <source>
        <strain evidence="2">SBXCC001</strain>
    </source>
</reference>
<sequence length="47" mass="5299">MFVRWRADSACTQARKPSDTGTDHRHRNGEILAASVNANQRIGPRYS</sequence>
<accession>A0AAW9D5H8</accession>
<name>A0AAW9D5H8_BURTH</name>
<evidence type="ECO:0000313" key="3">
    <source>
        <dbReference type="Proteomes" id="UP001272137"/>
    </source>
</evidence>
<comment type="caution">
    <text evidence="2">The sequence shown here is derived from an EMBL/GenBank/DDBJ whole genome shotgun (WGS) entry which is preliminary data.</text>
</comment>
<gene>
    <name evidence="2" type="ORF">C7S16_0265</name>
</gene>
<dbReference type="Proteomes" id="UP001272137">
    <property type="component" value="Unassembled WGS sequence"/>
</dbReference>
<proteinExistence type="predicted"/>
<dbReference type="EMBL" id="QXCT01000002">
    <property type="protein sequence ID" value="MDW9257283.1"/>
    <property type="molecule type" value="Genomic_DNA"/>
</dbReference>